<comment type="caution">
    <text evidence="1">The sequence shown here is derived from an EMBL/GenBank/DDBJ whole genome shotgun (WGS) entry which is preliminary data.</text>
</comment>
<protein>
    <submittedName>
        <fullName evidence="1">Uncharacterized protein</fullName>
    </submittedName>
</protein>
<evidence type="ECO:0000313" key="2">
    <source>
        <dbReference type="Proteomes" id="UP000245207"/>
    </source>
</evidence>
<sequence>MKYNPLNVKSWLRPLFAAAANQSLTSIPDGVKEGPKEILAAYIGANTVACISSLMILECMTDGFPYAKELKVSYFVCTWCLLRYKFFGTTKGAKTLNNHITYPRSVVVINTAAIRMLPFSISRTQPSFMYCHMNSYHCTSTTVSCFIPSVHGDW</sequence>
<accession>A0A2U1KHI6</accession>
<gene>
    <name evidence="1" type="ORF">CTI12_AA601090</name>
</gene>
<dbReference type="Proteomes" id="UP000245207">
    <property type="component" value="Unassembled WGS sequence"/>
</dbReference>
<keyword evidence="2" id="KW-1185">Reference proteome</keyword>
<organism evidence="1 2">
    <name type="scientific">Artemisia annua</name>
    <name type="common">Sweet wormwood</name>
    <dbReference type="NCBI Taxonomy" id="35608"/>
    <lineage>
        <taxon>Eukaryota</taxon>
        <taxon>Viridiplantae</taxon>
        <taxon>Streptophyta</taxon>
        <taxon>Embryophyta</taxon>
        <taxon>Tracheophyta</taxon>
        <taxon>Spermatophyta</taxon>
        <taxon>Magnoliopsida</taxon>
        <taxon>eudicotyledons</taxon>
        <taxon>Gunneridae</taxon>
        <taxon>Pentapetalae</taxon>
        <taxon>asterids</taxon>
        <taxon>campanulids</taxon>
        <taxon>Asterales</taxon>
        <taxon>Asteraceae</taxon>
        <taxon>Asteroideae</taxon>
        <taxon>Anthemideae</taxon>
        <taxon>Artemisiinae</taxon>
        <taxon>Artemisia</taxon>
    </lineage>
</organism>
<reference evidence="1 2" key="1">
    <citation type="journal article" date="2018" name="Mol. Plant">
        <title>The genome of Artemisia annua provides insight into the evolution of Asteraceae family and artemisinin biosynthesis.</title>
        <authorList>
            <person name="Shen Q."/>
            <person name="Zhang L."/>
            <person name="Liao Z."/>
            <person name="Wang S."/>
            <person name="Yan T."/>
            <person name="Shi P."/>
            <person name="Liu M."/>
            <person name="Fu X."/>
            <person name="Pan Q."/>
            <person name="Wang Y."/>
            <person name="Lv Z."/>
            <person name="Lu X."/>
            <person name="Zhang F."/>
            <person name="Jiang W."/>
            <person name="Ma Y."/>
            <person name="Chen M."/>
            <person name="Hao X."/>
            <person name="Li L."/>
            <person name="Tang Y."/>
            <person name="Lv G."/>
            <person name="Zhou Y."/>
            <person name="Sun X."/>
            <person name="Brodelius P.E."/>
            <person name="Rose J.K.C."/>
            <person name="Tang K."/>
        </authorList>
    </citation>
    <scope>NUCLEOTIDE SEQUENCE [LARGE SCALE GENOMIC DNA]</scope>
    <source>
        <strain evidence="2">cv. Huhao1</strain>
        <tissue evidence="1">Leaf</tissue>
    </source>
</reference>
<dbReference type="EMBL" id="PKPP01018694">
    <property type="protein sequence ID" value="PWA36158.1"/>
    <property type="molecule type" value="Genomic_DNA"/>
</dbReference>
<name>A0A2U1KHI6_ARTAN</name>
<proteinExistence type="predicted"/>
<evidence type="ECO:0000313" key="1">
    <source>
        <dbReference type="EMBL" id="PWA36158.1"/>
    </source>
</evidence>
<dbReference type="AlphaFoldDB" id="A0A2U1KHI6"/>